<dbReference type="GO" id="GO:0000398">
    <property type="term" value="P:mRNA splicing, via spliceosome"/>
    <property type="evidence" value="ECO:0007669"/>
    <property type="project" value="InterPro"/>
</dbReference>
<feature type="repeat" description="WD" evidence="4">
    <location>
        <begin position="467"/>
        <end position="498"/>
    </location>
</feature>
<dbReference type="Pfam" id="PF00400">
    <property type="entry name" value="WD40"/>
    <property type="match status" value="6"/>
</dbReference>
<feature type="region of interest" description="Disordered" evidence="5">
    <location>
        <begin position="503"/>
        <end position="523"/>
    </location>
</feature>
<accession>A0AAD3DML2</accession>
<evidence type="ECO:0000256" key="4">
    <source>
        <dbReference type="PROSITE-ProRule" id="PRU00221"/>
    </source>
</evidence>
<dbReference type="InterPro" id="IPR036322">
    <property type="entry name" value="WD40_repeat_dom_sf"/>
</dbReference>
<dbReference type="SMART" id="SM00320">
    <property type="entry name" value="WD40"/>
    <property type="match status" value="7"/>
</dbReference>
<evidence type="ECO:0000313" key="7">
    <source>
        <dbReference type="Proteomes" id="UP001054857"/>
    </source>
</evidence>
<dbReference type="AlphaFoldDB" id="A0AAD3DML2"/>
<dbReference type="PROSITE" id="PS00678">
    <property type="entry name" value="WD_REPEATS_1"/>
    <property type="match status" value="2"/>
</dbReference>
<organism evidence="6 7">
    <name type="scientific">Astrephomene gubernaculifera</name>
    <dbReference type="NCBI Taxonomy" id="47775"/>
    <lineage>
        <taxon>Eukaryota</taxon>
        <taxon>Viridiplantae</taxon>
        <taxon>Chlorophyta</taxon>
        <taxon>core chlorophytes</taxon>
        <taxon>Chlorophyceae</taxon>
        <taxon>CS clade</taxon>
        <taxon>Chlamydomonadales</taxon>
        <taxon>Astrephomenaceae</taxon>
        <taxon>Astrephomene</taxon>
    </lineage>
</organism>
<keyword evidence="2" id="KW-0677">Repeat</keyword>
<evidence type="ECO:0000256" key="1">
    <source>
        <dbReference type="ARBA" id="ARBA00022574"/>
    </source>
</evidence>
<comment type="caution">
    <text evidence="6">The sequence shown here is derived from an EMBL/GenBank/DDBJ whole genome shotgun (WGS) entry which is preliminary data.</text>
</comment>
<feature type="repeat" description="WD" evidence="4">
    <location>
        <begin position="292"/>
        <end position="333"/>
    </location>
</feature>
<evidence type="ECO:0008006" key="8">
    <source>
        <dbReference type="Google" id="ProtNLM"/>
    </source>
</evidence>
<dbReference type="Gene3D" id="2.130.10.10">
    <property type="entry name" value="YVTN repeat-like/Quinoprotein amine dehydrogenase"/>
    <property type="match status" value="1"/>
</dbReference>
<evidence type="ECO:0000256" key="2">
    <source>
        <dbReference type="ARBA" id="ARBA00022737"/>
    </source>
</evidence>
<reference evidence="6 7" key="1">
    <citation type="journal article" date="2021" name="Sci. Rep.">
        <title>Genome sequencing of the multicellular alga Astrephomene provides insights into convergent evolution of germ-soma differentiation.</title>
        <authorList>
            <person name="Yamashita S."/>
            <person name="Yamamoto K."/>
            <person name="Matsuzaki R."/>
            <person name="Suzuki S."/>
            <person name="Yamaguchi H."/>
            <person name="Hirooka S."/>
            <person name="Minakuchi Y."/>
            <person name="Miyagishima S."/>
            <person name="Kawachi M."/>
            <person name="Toyoda A."/>
            <person name="Nozaki H."/>
        </authorList>
    </citation>
    <scope>NUCLEOTIDE SEQUENCE [LARGE SCALE GENOMIC DNA]</scope>
    <source>
        <strain evidence="6 7">NIES-4017</strain>
    </source>
</reference>
<evidence type="ECO:0000313" key="6">
    <source>
        <dbReference type="EMBL" id="GFR44655.1"/>
    </source>
</evidence>
<feature type="repeat" description="WD" evidence="4">
    <location>
        <begin position="250"/>
        <end position="291"/>
    </location>
</feature>
<dbReference type="InterPro" id="IPR001680">
    <property type="entry name" value="WD40_rpt"/>
</dbReference>
<proteinExistence type="inferred from homology"/>
<name>A0AAD3DML2_9CHLO</name>
<dbReference type="GO" id="GO:0071011">
    <property type="term" value="C:precatalytic spliceosome"/>
    <property type="evidence" value="ECO:0007669"/>
    <property type="project" value="TreeGrafter"/>
</dbReference>
<feature type="region of interest" description="Disordered" evidence="5">
    <location>
        <begin position="74"/>
        <end position="118"/>
    </location>
</feature>
<dbReference type="CDD" id="cd00200">
    <property type="entry name" value="WD40"/>
    <property type="match status" value="1"/>
</dbReference>
<dbReference type="GO" id="GO:0000974">
    <property type="term" value="C:Prp19 complex"/>
    <property type="evidence" value="ECO:0007669"/>
    <property type="project" value="TreeGrafter"/>
</dbReference>
<dbReference type="PROSITE" id="PS50294">
    <property type="entry name" value="WD_REPEATS_REGION"/>
    <property type="match status" value="4"/>
</dbReference>
<dbReference type="PANTHER" id="PTHR19923:SF0">
    <property type="entry name" value="PLEIOTROPIC REGULATOR 1"/>
    <property type="match status" value="1"/>
</dbReference>
<evidence type="ECO:0000256" key="5">
    <source>
        <dbReference type="SAM" id="MobiDB-lite"/>
    </source>
</evidence>
<dbReference type="FunFam" id="2.130.10.10:FF:000012">
    <property type="entry name" value="Putative pleiotropic regulator 1"/>
    <property type="match status" value="1"/>
</dbReference>
<sequence>MAAAEVPESFAPDIPAETKTVKALTLQSLKRTYDLFVSNYGQPTPLDEGSQLLKASIKFRDEYSHVAHLVAPQPAPKATAAPPPGPAAAAAAGPSARAAPSSEESPSASASRPESRSSLAKLIDNIPPAPSAAGAGSKAGADGQLVLYQPPGSAGAAAGDAAAAAQQRAVAAVLSDKGGSSSAAVSRRLASKWPRPVWHAPWRMYRVISGHLGWVRCVAVDPGNEWFATGSADRTIKIWDLASGQLKLTLTGHIEQVTGLAVSARHPYMFSCGLDKMVKCWDLEQNKAIRSYHGHLSGVYCLALHPGLDVLMTGGRDSVVRVWDMRSKVQAMVLAGHDQTVCSLLAQAADPQVISGSHDSTIRLWDLRRGRASSVLTHHKKSIRALAQHPSEFAFASASAENIKKWALPDGDFLHNMLSQQRAIINSMAINQDGVIATGGDNGSLWFWDWRSGHCFQQDETQVQPGSLESEATLYDMAFDASGSRLITAEGDKTVKMWREVEDASPETHPGLPFRPPKEIKRF</sequence>
<keyword evidence="1 4" id="KW-0853">WD repeat</keyword>
<dbReference type="EMBL" id="BMAR01000008">
    <property type="protein sequence ID" value="GFR44655.1"/>
    <property type="molecule type" value="Genomic_DNA"/>
</dbReference>
<feature type="repeat" description="WD" evidence="4">
    <location>
        <begin position="334"/>
        <end position="375"/>
    </location>
</feature>
<dbReference type="PRINTS" id="PR00320">
    <property type="entry name" value="GPROTEINBRPT"/>
</dbReference>
<keyword evidence="7" id="KW-1185">Reference proteome</keyword>
<dbReference type="InterPro" id="IPR045241">
    <property type="entry name" value="Prp46/PLRG1-like"/>
</dbReference>
<evidence type="ECO:0000256" key="3">
    <source>
        <dbReference type="ARBA" id="ARBA00025726"/>
    </source>
</evidence>
<dbReference type="Proteomes" id="UP001054857">
    <property type="component" value="Unassembled WGS sequence"/>
</dbReference>
<dbReference type="SUPFAM" id="SSF50978">
    <property type="entry name" value="WD40 repeat-like"/>
    <property type="match status" value="1"/>
</dbReference>
<dbReference type="InterPro" id="IPR015943">
    <property type="entry name" value="WD40/YVTN_repeat-like_dom_sf"/>
</dbReference>
<dbReference type="InterPro" id="IPR020472">
    <property type="entry name" value="WD40_PAC1"/>
</dbReference>
<protein>
    <recommendedName>
        <fullName evidence="8">Pleiotropic regulator 1</fullName>
    </recommendedName>
</protein>
<gene>
    <name evidence="6" type="ORF">Agub_g5945</name>
</gene>
<dbReference type="InterPro" id="IPR019775">
    <property type="entry name" value="WD40_repeat_CS"/>
</dbReference>
<feature type="compositionally biased region" description="Low complexity" evidence="5">
    <location>
        <begin position="87"/>
        <end position="118"/>
    </location>
</feature>
<dbReference type="PANTHER" id="PTHR19923">
    <property type="entry name" value="WD40 REPEAT PROTEINPRL1/PRL2-RELATED"/>
    <property type="match status" value="1"/>
</dbReference>
<dbReference type="PROSITE" id="PS50082">
    <property type="entry name" value="WD_REPEATS_2"/>
    <property type="match status" value="5"/>
</dbReference>
<dbReference type="GO" id="GO:0071013">
    <property type="term" value="C:catalytic step 2 spliceosome"/>
    <property type="evidence" value="ECO:0007669"/>
    <property type="project" value="TreeGrafter"/>
</dbReference>
<comment type="similarity">
    <text evidence="3">Belongs to the WD repeat PRL1/PRL2 family.</text>
</comment>
<feature type="repeat" description="WD" evidence="4">
    <location>
        <begin position="208"/>
        <end position="249"/>
    </location>
</feature>